<comment type="caution">
    <text evidence="9">The sequence shown here is derived from an EMBL/GenBank/DDBJ whole genome shotgun (WGS) entry which is preliminary data.</text>
</comment>
<sequence>MKRARIAFEGRVQQAWEDNGRVRLSDGRRLEETEVVWLPPVMPGTILALGLNYADHAAEIASQAPEEPMVFLKGANTLVGHRAFTPRPDDATNMHYECELAIVIGKLARNVARADAYDYIAGYTVANDYAVRNYLEGIYRPNFRIKSRDNCTPIGPWLVDAADIADPMNLRLTTRVNGEITQEGSTREMIFDVPFLIEYFSAFMTLQPGDLILTGTPKGTVNVMPGDEVITEIEGLGALHNTIISRKP</sequence>
<protein>
    <submittedName>
        <fullName evidence="9">2-hydroxyhepta-2,4-diene-1,7-dioate isomerase</fullName>
    </submittedName>
</protein>
<accession>A0A2A2ES98</accession>
<dbReference type="SUPFAM" id="SSF56529">
    <property type="entry name" value="FAH"/>
    <property type="match status" value="1"/>
</dbReference>
<dbReference type="AlphaFoldDB" id="A0A2A2ES98"/>
<comment type="function">
    <text evidence="5">Decarboxylates OPET (5-oxo-pent-3-ene-1,2,5-tricarboxylic acid) into HHDD (2-hydroxy-hept-2,4-diene-1,7-dioate) and isomerizes it to OHED (2-oxo-hept-3-ene-1,7-dioate).</text>
</comment>
<keyword evidence="9" id="KW-0413">Isomerase</keyword>
<dbReference type="Pfam" id="PF01557">
    <property type="entry name" value="FAA_hydrolase"/>
    <property type="match status" value="1"/>
</dbReference>
<keyword evidence="2" id="KW-0479">Metal-binding</keyword>
<dbReference type="RefSeq" id="WP_095622454.1">
    <property type="nucleotide sequence ID" value="NZ_NSKB01000007.1"/>
</dbReference>
<dbReference type="GO" id="GO:0018800">
    <property type="term" value="F:5-oxopent-3-ene-1,2,5-tricarboxylate decarboxylase activity"/>
    <property type="evidence" value="ECO:0007669"/>
    <property type="project" value="UniProtKB-EC"/>
</dbReference>
<dbReference type="GO" id="GO:1901023">
    <property type="term" value="P:4-hydroxyphenylacetate catabolic process"/>
    <property type="evidence" value="ECO:0007669"/>
    <property type="project" value="InterPro"/>
</dbReference>
<comment type="similarity">
    <text evidence="1">Belongs to the FAH family.</text>
</comment>
<comment type="pathway">
    <text evidence="6">Aromatic compound metabolism; 4-hydroxyphenylacetate degradation; pyruvate and succinate semialdehyde from 4-hydroxyphenylacetate: step 4/7.</text>
</comment>
<evidence type="ECO:0000256" key="6">
    <source>
        <dbReference type="ARBA" id="ARBA00060569"/>
    </source>
</evidence>
<evidence type="ECO:0000256" key="2">
    <source>
        <dbReference type="ARBA" id="ARBA00022723"/>
    </source>
</evidence>
<evidence type="ECO:0000256" key="1">
    <source>
        <dbReference type="ARBA" id="ARBA00010211"/>
    </source>
</evidence>
<comment type="pathway">
    <text evidence="7">Aromatic compound metabolism; 4-hydroxyphenylacetate degradation; pyruvate and succinate semialdehyde from 4-hydroxyphenylacetate: step 5/7.</text>
</comment>
<feature type="domain" description="Fumarylacetoacetase-like C-terminal" evidence="8">
    <location>
        <begin position="46"/>
        <end position="243"/>
    </location>
</feature>
<dbReference type="Proteomes" id="UP000217771">
    <property type="component" value="Unassembled WGS sequence"/>
</dbReference>
<name>A0A2A2ES98_9GAMM</name>
<dbReference type="InterPro" id="IPR011234">
    <property type="entry name" value="Fumarylacetoacetase-like_C"/>
</dbReference>
<evidence type="ECO:0000256" key="7">
    <source>
        <dbReference type="ARBA" id="ARBA00060680"/>
    </source>
</evidence>
<evidence type="ECO:0000256" key="5">
    <source>
        <dbReference type="ARBA" id="ARBA00057150"/>
    </source>
</evidence>
<dbReference type="PANTHER" id="PTHR11820:SF114">
    <property type="entry name" value="4-HYDROXYPHENYLACETATE CATABOLISM PROTEIN"/>
    <property type="match status" value="1"/>
</dbReference>
<dbReference type="FunFam" id="3.90.850.10:FF:000002">
    <property type="entry name" value="2-hydroxyhepta-2,4-diene-1,7-dioate isomerase"/>
    <property type="match status" value="1"/>
</dbReference>
<dbReference type="Gene3D" id="3.90.850.10">
    <property type="entry name" value="Fumarylacetoacetase-like, C-terminal domain"/>
    <property type="match status" value="1"/>
</dbReference>
<evidence type="ECO:0000256" key="3">
    <source>
        <dbReference type="ARBA" id="ARBA00051258"/>
    </source>
</evidence>
<evidence type="ECO:0000313" key="10">
    <source>
        <dbReference type="Proteomes" id="UP000217771"/>
    </source>
</evidence>
<dbReference type="GO" id="GO:0046872">
    <property type="term" value="F:metal ion binding"/>
    <property type="evidence" value="ECO:0007669"/>
    <property type="project" value="UniProtKB-KW"/>
</dbReference>
<reference evidence="9 10" key="1">
    <citation type="submission" date="2017-08" db="EMBL/GenBank/DDBJ databases">
        <title>Halomonas alkalisoli sp. nov., isolated from saline alkaline soil.</title>
        <authorList>
            <person name="Wang D."/>
            <person name="Zhang G."/>
        </authorList>
    </citation>
    <scope>NUCLEOTIDE SEQUENCE [LARGE SCALE GENOMIC DNA]</scope>
    <source>
        <strain evidence="9 10">WRN001</strain>
    </source>
</reference>
<organism evidence="9 10">
    <name type="scientific">Halomonas salipaludis</name>
    <dbReference type="NCBI Taxonomy" id="2032625"/>
    <lineage>
        <taxon>Bacteria</taxon>
        <taxon>Pseudomonadati</taxon>
        <taxon>Pseudomonadota</taxon>
        <taxon>Gammaproteobacteria</taxon>
        <taxon>Oceanospirillales</taxon>
        <taxon>Halomonadaceae</taxon>
        <taxon>Halomonas</taxon>
    </lineage>
</organism>
<dbReference type="EMBL" id="NSKB01000007">
    <property type="protein sequence ID" value="PAU75259.1"/>
    <property type="molecule type" value="Genomic_DNA"/>
</dbReference>
<proteinExistence type="inferred from homology"/>
<evidence type="ECO:0000259" key="8">
    <source>
        <dbReference type="Pfam" id="PF01557"/>
    </source>
</evidence>
<dbReference type="NCBIfam" id="TIGR02303">
    <property type="entry name" value="HpaG-C-term"/>
    <property type="match status" value="1"/>
</dbReference>
<evidence type="ECO:0000256" key="4">
    <source>
        <dbReference type="ARBA" id="ARBA00052790"/>
    </source>
</evidence>
<dbReference type="OrthoDB" id="9805307at2"/>
<dbReference type="PANTHER" id="PTHR11820">
    <property type="entry name" value="ACYLPYRUVASE"/>
    <property type="match status" value="1"/>
</dbReference>
<evidence type="ECO:0000313" key="9">
    <source>
        <dbReference type="EMBL" id="PAU75259.1"/>
    </source>
</evidence>
<comment type="catalytic activity">
    <reaction evidence="3">
        <text>(3E,5R)-5-carboxy-2-oxohept-3-enedioate + H(+) = (4Z)-2-oxohept-4-enedioate + CO2</text>
        <dbReference type="Rhea" id="RHEA:14397"/>
        <dbReference type="ChEBI" id="CHEBI:15378"/>
        <dbReference type="ChEBI" id="CHEBI:16526"/>
        <dbReference type="ChEBI" id="CHEBI:87491"/>
        <dbReference type="ChEBI" id="CHEBI:87507"/>
        <dbReference type="EC" id="4.1.1.68"/>
    </reaction>
</comment>
<dbReference type="GO" id="GO:0008704">
    <property type="term" value="F:5-carboxymethyl-2-hydroxymuconate delta-isomerase activity"/>
    <property type="evidence" value="ECO:0007669"/>
    <property type="project" value="UniProtKB-EC"/>
</dbReference>
<gene>
    <name evidence="9" type="ORF">CK498_19130</name>
</gene>
<keyword evidence="10" id="KW-1185">Reference proteome</keyword>
<dbReference type="InterPro" id="IPR012684">
    <property type="entry name" value="HPA_isomer/decarb_C"/>
</dbReference>
<comment type="catalytic activity">
    <reaction evidence="4">
        <text>(2E,4Z)-5-hydroxypenta-2,4-diene-1,2,5-tricarboxylate = (3E,5R)-5-carboxy-2-oxohept-3-enedioate</text>
        <dbReference type="Rhea" id="RHEA:18813"/>
        <dbReference type="ChEBI" id="CHEBI:47961"/>
        <dbReference type="ChEBI" id="CHEBI:87491"/>
        <dbReference type="EC" id="5.3.3.10"/>
    </reaction>
</comment>
<dbReference type="InterPro" id="IPR036663">
    <property type="entry name" value="Fumarylacetoacetase_C_sf"/>
</dbReference>